<dbReference type="Proteomes" id="UP000696280">
    <property type="component" value="Unassembled WGS sequence"/>
</dbReference>
<feature type="transmembrane region" description="Helical" evidence="1">
    <location>
        <begin position="103"/>
        <end position="124"/>
    </location>
</feature>
<keyword evidence="4" id="KW-1185">Reference proteome</keyword>
<dbReference type="EMBL" id="CAJVRL010000041">
    <property type="protein sequence ID" value="CAG8951158.1"/>
    <property type="molecule type" value="Genomic_DNA"/>
</dbReference>
<dbReference type="PANTHER" id="PTHR38793:SF3">
    <property type="entry name" value="SMODS AND SLOG-ASSOCIATING 2TM EFFECTOR DOMAIN-CONTAINING PROTEIN"/>
    <property type="match status" value="1"/>
</dbReference>
<dbReference type="AlphaFoldDB" id="A0A9N9PQ32"/>
<proteinExistence type="predicted"/>
<evidence type="ECO:0000313" key="4">
    <source>
        <dbReference type="Proteomes" id="UP000696280"/>
    </source>
</evidence>
<accession>A0A9N9PQ32</accession>
<evidence type="ECO:0000313" key="3">
    <source>
        <dbReference type="EMBL" id="CAG8951158.1"/>
    </source>
</evidence>
<dbReference type="NCBIfam" id="NF033635">
    <property type="entry name" value="SLATT_fungal"/>
    <property type="match status" value="1"/>
</dbReference>
<dbReference type="OrthoDB" id="4472872at2759"/>
<sequence>MASNARLLRSITPLQLKLSLSATHHAMVKVTECEQTPLLGSNAGSTGIASNLERFREAIGIESTSFGINHDLESARRDAKGLYKQILLLQRWRARQYHIVNTIYYFALGLQVLIGAVLASLGPLSKLHPTAITILGVLNASLAGILALLKGQGLPDRLRKDEYQMRKVQDFIEETDIRLAISGEDISRKELSDLVEQVFAKYHTARDTAQMSKRMSYAHQSEVPQVDGSGMSEDVQPGKAAMKRMFGTDDVDQKGKGRFLID</sequence>
<keyword evidence="1" id="KW-1133">Transmembrane helix</keyword>
<dbReference type="InterPro" id="IPR041622">
    <property type="entry name" value="SLATT_fungi"/>
</dbReference>
<evidence type="ECO:0000259" key="2">
    <source>
        <dbReference type="Pfam" id="PF18142"/>
    </source>
</evidence>
<feature type="domain" description="SMODS and SLOG-associating 2TM effector" evidence="2">
    <location>
        <begin position="90"/>
        <end position="207"/>
    </location>
</feature>
<protein>
    <recommendedName>
        <fullName evidence="2">SMODS and SLOG-associating 2TM effector domain-containing protein</fullName>
    </recommendedName>
</protein>
<gene>
    <name evidence="3" type="ORF">HYFRA_00007904</name>
</gene>
<evidence type="ECO:0000256" key="1">
    <source>
        <dbReference type="SAM" id="Phobius"/>
    </source>
</evidence>
<keyword evidence="1" id="KW-0812">Transmembrane</keyword>
<keyword evidence="1" id="KW-0472">Membrane</keyword>
<name>A0A9N9PQ32_9HELO</name>
<dbReference type="Pfam" id="PF18142">
    <property type="entry name" value="SLATT_fungal"/>
    <property type="match status" value="1"/>
</dbReference>
<organism evidence="3 4">
    <name type="scientific">Hymenoscyphus fraxineus</name>
    <dbReference type="NCBI Taxonomy" id="746836"/>
    <lineage>
        <taxon>Eukaryota</taxon>
        <taxon>Fungi</taxon>
        <taxon>Dikarya</taxon>
        <taxon>Ascomycota</taxon>
        <taxon>Pezizomycotina</taxon>
        <taxon>Leotiomycetes</taxon>
        <taxon>Helotiales</taxon>
        <taxon>Helotiaceae</taxon>
        <taxon>Hymenoscyphus</taxon>
    </lineage>
</organism>
<comment type="caution">
    <text evidence="3">The sequence shown here is derived from an EMBL/GenBank/DDBJ whole genome shotgun (WGS) entry which is preliminary data.</text>
</comment>
<reference evidence="3" key="1">
    <citation type="submission" date="2021-07" db="EMBL/GenBank/DDBJ databases">
        <authorList>
            <person name="Durling M."/>
        </authorList>
    </citation>
    <scope>NUCLEOTIDE SEQUENCE</scope>
</reference>
<dbReference type="PANTHER" id="PTHR38793">
    <property type="entry name" value="SLATT_FUNGAL DOMAIN-CONTAINING PROTEIN-RELATED"/>
    <property type="match status" value="1"/>
</dbReference>
<feature type="transmembrane region" description="Helical" evidence="1">
    <location>
        <begin position="130"/>
        <end position="149"/>
    </location>
</feature>